<dbReference type="Pfam" id="PF07690">
    <property type="entry name" value="MFS_1"/>
    <property type="match status" value="1"/>
</dbReference>
<dbReference type="InterPro" id="IPR036259">
    <property type="entry name" value="MFS_trans_sf"/>
</dbReference>
<dbReference type="SUPFAM" id="SSF103473">
    <property type="entry name" value="MFS general substrate transporter"/>
    <property type="match status" value="1"/>
</dbReference>
<feature type="transmembrane region" description="Helical" evidence="5">
    <location>
        <begin position="320"/>
        <end position="340"/>
    </location>
</feature>
<evidence type="ECO:0000313" key="7">
    <source>
        <dbReference type="EMBL" id="BAL88434.1"/>
    </source>
</evidence>
<dbReference type="PANTHER" id="PTHR23534">
    <property type="entry name" value="MFS PERMEASE"/>
    <property type="match status" value="1"/>
</dbReference>
<feature type="transmembrane region" description="Helical" evidence="5">
    <location>
        <begin position="291"/>
        <end position="314"/>
    </location>
</feature>
<dbReference type="PATRIC" id="fig|512565.3.peg.3208"/>
<dbReference type="PANTHER" id="PTHR23534:SF1">
    <property type="entry name" value="MAJOR FACILITATOR SUPERFAMILY PROTEIN"/>
    <property type="match status" value="1"/>
</dbReference>
<comment type="subcellular location">
    <subcellularLocation>
        <location evidence="1">Cell membrane</location>
        <topology evidence="1">Multi-pass membrane protein</topology>
    </subcellularLocation>
</comment>
<proteinExistence type="predicted"/>
<evidence type="ECO:0000313" key="8">
    <source>
        <dbReference type="Proteomes" id="UP000007882"/>
    </source>
</evidence>
<feature type="domain" description="Major facilitator superfamily (MFS) profile" evidence="6">
    <location>
        <begin position="216"/>
        <end position="409"/>
    </location>
</feature>
<dbReference type="GO" id="GO:0022857">
    <property type="term" value="F:transmembrane transporter activity"/>
    <property type="evidence" value="ECO:0007669"/>
    <property type="project" value="InterPro"/>
</dbReference>
<dbReference type="EMBL" id="AP012319">
    <property type="protein sequence ID" value="BAL88434.1"/>
    <property type="molecule type" value="Genomic_DNA"/>
</dbReference>
<dbReference type="OrthoDB" id="9776171at2"/>
<dbReference type="Gene3D" id="1.20.1250.20">
    <property type="entry name" value="MFS general substrate transporter like domains"/>
    <property type="match status" value="2"/>
</dbReference>
<dbReference type="RefSeq" id="WP_014443329.1">
    <property type="nucleotide sequence ID" value="NC_017093.1"/>
</dbReference>
<evidence type="ECO:0000256" key="2">
    <source>
        <dbReference type="ARBA" id="ARBA00022692"/>
    </source>
</evidence>
<sequence>MGILLEKDRDAVAIRCRAMPLLFAAVALTNTAMVASTTVATLIVADHAGSGVSGFANAAAVLGSAAGAFGLGALTVRHGGRRALLTVYLLGFLGCLVALLGGAGGLLPALLAGMVAIGIGNGGAQVCRYLATELYPEDRKAFGLSVIVWAGTVGALAGPTLIAPAGRLAVGLGLPELSGALLLAAAMTAASVLITLALPAATGAAAHTGRPPLTWRALGAALGRPAVRLPLTAMLGAHLSMVTIMTMTPLQLHEHHQGLGTVGWVLSAHMVGMFALAPLSGRIADRFGGRVAIGGGTAMLVAAALLVVTAPTAYSLALPAALFLLGYGWNLVFVGSSGLLSSGLETAERVEVQGGVDAIVFVAAIAVSLVASATFAGGGFAVVAVVGGVIALAPVPLLVRGVRWSLPRD</sequence>
<dbReference type="HOGENOM" id="CLU_047644_0_0_11"/>
<feature type="transmembrane region" description="Helical" evidence="5">
    <location>
        <begin position="227"/>
        <end position="247"/>
    </location>
</feature>
<dbReference type="InterPro" id="IPR020846">
    <property type="entry name" value="MFS_dom"/>
</dbReference>
<feature type="transmembrane region" description="Helical" evidence="5">
    <location>
        <begin position="379"/>
        <end position="399"/>
    </location>
</feature>
<dbReference type="KEGG" id="ams:AMIS_32140"/>
<feature type="transmembrane region" description="Helical" evidence="5">
    <location>
        <begin position="55"/>
        <end position="76"/>
    </location>
</feature>
<evidence type="ECO:0000256" key="3">
    <source>
        <dbReference type="ARBA" id="ARBA00022989"/>
    </source>
</evidence>
<evidence type="ECO:0000256" key="5">
    <source>
        <dbReference type="SAM" id="Phobius"/>
    </source>
</evidence>
<dbReference type="InterPro" id="IPR011701">
    <property type="entry name" value="MFS"/>
</dbReference>
<protein>
    <submittedName>
        <fullName evidence="7">Putative MFS transporter</fullName>
    </submittedName>
</protein>
<name>I0H5Z7_ACTM4</name>
<dbReference type="AlphaFoldDB" id="I0H5Z7"/>
<evidence type="ECO:0000259" key="6">
    <source>
        <dbReference type="PROSITE" id="PS50850"/>
    </source>
</evidence>
<dbReference type="STRING" id="512565.AMIS_32140"/>
<evidence type="ECO:0000256" key="1">
    <source>
        <dbReference type="ARBA" id="ARBA00004651"/>
    </source>
</evidence>
<keyword evidence="2 5" id="KW-0812">Transmembrane</keyword>
<evidence type="ECO:0000256" key="4">
    <source>
        <dbReference type="ARBA" id="ARBA00023136"/>
    </source>
</evidence>
<reference evidence="7 8" key="1">
    <citation type="submission" date="2012-02" db="EMBL/GenBank/DDBJ databases">
        <title>Complete genome sequence of Actinoplanes missouriensis 431 (= NBRC 102363).</title>
        <authorList>
            <person name="Ohnishi Y."/>
            <person name="Ishikawa J."/>
            <person name="Sekine M."/>
            <person name="Hosoyama A."/>
            <person name="Harada T."/>
            <person name="Narita H."/>
            <person name="Hata T."/>
            <person name="Konno Y."/>
            <person name="Tutikane K."/>
            <person name="Fujita N."/>
            <person name="Horinouchi S."/>
            <person name="Hayakawa M."/>
        </authorList>
    </citation>
    <scope>NUCLEOTIDE SEQUENCE [LARGE SCALE GENOMIC DNA]</scope>
    <source>
        <strain evidence="8">ATCC 14538 / DSM 43046 / CBS 188.64 / JCM 3121 / NBRC 102363 / NCIMB 12654 / NRRL B-3342 / UNCC 431</strain>
    </source>
</reference>
<feature type="transmembrane region" description="Helical" evidence="5">
    <location>
        <begin position="21"/>
        <end position="43"/>
    </location>
</feature>
<dbReference type="eggNOG" id="COG0477">
    <property type="taxonomic scope" value="Bacteria"/>
</dbReference>
<dbReference type="Proteomes" id="UP000007882">
    <property type="component" value="Chromosome"/>
</dbReference>
<feature type="transmembrane region" description="Helical" evidence="5">
    <location>
        <begin position="259"/>
        <end position="279"/>
    </location>
</feature>
<accession>I0H5Z7</accession>
<dbReference type="GO" id="GO:0005886">
    <property type="term" value="C:plasma membrane"/>
    <property type="evidence" value="ECO:0007669"/>
    <property type="project" value="UniProtKB-SubCell"/>
</dbReference>
<organism evidence="7 8">
    <name type="scientific">Actinoplanes missouriensis (strain ATCC 14538 / DSM 43046 / CBS 188.64 / JCM 3121 / NBRC 102363 / NCIMB 12654 / NRRL B-3342 / UNCC 431)</name>
    <dbReference type="NCBI Taxonomy" id="512565"/>
    <lineage>
        <taxon>Bacteria</taxon>
        <taxon>Bacillati</taxon>
        <taxon>Actinomycetota</taxon>
        <taxon>Actinomycetes</taxon>
        <taxon>Micromonosporales</taxon>
        <taxon>Micromonosporaceae</taxon>
        <taxon>Actinoplanes</taxon>
    </lineage>
</organism>
<keyword evidence="8" id="KW-1185">Reference proteome</keyword>
<dbReference type="PROSITE" id="PS50850">
    <property type="entry name" value="MFS"/>
    <property type="match status" value="1"/>
</dbReference>
<feature type="transmembrane region" description="Helical" evidence="5">
    <location>
        <begin position="142"/>
        <end position="162"/>
    </location>
</feature>
<keyword evidence="3 5" id="KW-1133">Transmembrane helix</keyword>
<keyword evidence="4 5" id="KW-0472">Membrane</keyword>
<feature type="transmembrane region" description="Helical" evidence="5">
    <location>
        <begin position="83"/>
        <end position="103"/>
    </location>
</feature>
<feature type="transmembrane region" description="Helical" evidence="5">
    <location>
        <begin position="109"/>
        <end position="130"/>
    </location>
</feature>
<feature type="transmembrane region" description="Helical" evidence="5">
    <location>
        <begin position="182"/>
        <end position="206"/>
    </location>
</feature>
<feature type="transmembrane region" description="Helical" evidence="5">
    <location>
        <begin position="352"/>
        <end position="373"/>
    </location>
</feature>
<gene>
    <name evidence="7" type="ordered locus">AMIS_32140</name>
</gene>